<accession>J9BX40</accession>
<comment type="caution">
    <text evidence="1">The sequence shown here is derived from an EMBL/GenBank/DDBJ whole genome shotgun (WGS) entry which is preliminary data.</text>
</comment>
<proteinExistence type="predicted"/>
<organism evidence="1">
    <name type="scientific">gut metagenome</name>
    <dbReference type="NCBI Taxonomy" id="749906"/>
    <lineage>
        <taxon>unclassified sequences</taxon>
        <taxon>metagenomes</taxon>
        <taxon>organismal metagenomes</taxon>
    </lineage>
</organism>
<evidence type="ECO:0000313" key="1">
    <source>
        <dbReference type="EMBL" id="EJW92100.1"/>
    </source>
</evidence>
<dbReference type="AlphaFoldDB" id="J9BX40"/>
<gene>
    <name evidence="1" type="ORF">EVA_19796</name>
</gene>
<protein>
    <submittedName>
        <fullName evidence="1">Uncharacterized protein</fullName>
    </submittedName>
</protein>
<sequence>MNITNYIPRVYQNMPIQPISEEMMKMIAMNEARQIQEKLTEQEQIQIAFVPLVLIEFAWHYALKAMDLAARDKVGILKKLTKVMRRLREKQLMDWKKDLDEPQINHLRKQAEEALNAISYDLQILYFSVNGEFKKTAPQYPYDEMRTYAIIASLFVDLYEKHNSRSDAMLRRKLIRPQMRGTITPDTVKALRDGMDAFSGTSLTFDRHSANIATAMKVIENRIAESEFEVYKNKK</sequence>
<name>J9BX40_9ZZZZ</name>
<dbReference type="EMBL" id="AMCI01007758">
    <property type="protein sequence ID" value="EJW92100.1"/>
    <property type="molecule type" value="Genomic_DNA"/>
</dbReference>
<reference evidence="1" key="1">
    <citation type="journal article" date="2012" name="PLoS ONE">
        <title>Gene sets for utilization of primary and secondary nutrition supplies in the distal gut of endangered iberian lynx.</title>
        <authorList>
            <person name="Alcaide M."/>
            <person name="Messina E."/>
            <person name="Richter M."/>
            <person name="Bargiela R."/>
            <person name="Peplies J."/>
            <person name="Huws S.A."/>
            <person name="Newbold C.J."/>
            <person name="Golyshin P.N."/>
            <person name="Simon M.A."/>
            <person name="Lopez G."/>
            <person name="Yakimov M.M."/>
            <person name="Ferrer M."/>
        </authorList>
    </citation>
    <scope>NUCLEOTIDE SEQUENCE</scope>
</reference>